<keyword evidence="4" id="KW-1185">Reference proteome</keyword>
<dbReference type="InterPro" id="IPR018744">
    <property type="entry name" value="DUF2293"/>
</dbReference>
<dbReference type="OrthoDB" id="5381833at2759"/>
<feature type="region of interest" description="Disordered" evidence="1">
    <location>
        <begin position="1"/>
        <end position="59"/>
    </location>
</feature>
<dbReference type="PANTHER" id="PTHR38113">
    <property type="match status" value="1"/>
</dbReference>
<feature type="domain" description="DUF2293" evidence="2">
    <location>
        <begin position="184"/>
        <end position="267"/>
    </location>
</feature>
<reference evidence="3 4" key="1">
    <citation type="journal article" date="2011" name="Cell">
        <title>Insight into structure and assembly of the nuclear pore complex by utilizing the genome of a eukaryotic thermophile.</title>
        <authorList>
            <person name="Amlacher S."/>
            <person name="Sarges P."/>
            <person name="Flemming D."/>
            <person name="van Noort V."/>
            <person name="Kunze R."/>
            <person name="Devos D.P."/>
            <person name="Arumugam M."/>
            <person name="Bork P."/>
            <person name="Hurt E."/>
        </authorList>
    </citation>
    <scope>NUCLEOTIDE SEQUENCE [LARGE SCALE GENOMIC DNA]</scope>
    <source>
        <strain evidence="4">DSM 1495 / CBS 144.50 / IMI 039719</strain>
    </source>
</reference>
<dbReference type="Proteomes" id="UP000008066">
    <property type="component" value="Unassembled WGS sequence"/>
</dbReference>
<dbReference type="AlphaFoldDB" id="G0SFK4"/>
<dbReference type="KEGG" id="cthr:CTHT_0071150"/>
<dbReference type="PANTHER" id="PTHR38113:SF2">
    <property type="entry name" value="DUF2293 DOMAIN-CONTAINING PROTEIN"/>
    <property type="match status" value="1"/>
</dbReference>
<feature type="compositionally biased region" description="Low complexity" evidence="1">
    <location>
        <begin position="47"/>
        <end position="59"/>
    </location>
</feature>
<dbReference type="RefSeq" id="XP_006697387.1">
    <property type="nucleotide sequence ID" value="XM_006697324.1"/>
</dbReference>
<evidence type="ECO:0000313" key="3">
    <source>
        <dbReference type="EMBL" id="EGS17769.1"/>
    </source>
</evidence>
<organism evidence="4">
    <name type="scientific">Chaetomium thermophilum (strain DSM 1495 / CBS 144.50 / IMI 039719)</name>
    <name type="common">Thermochaetoides thermophila</name>
    <dbReference type="NCBI Taxonomy" id="759272"/>
    <lineage>
        <taxon>Eukaryota</taxon>
        <taxon>Fungi</taxon>
        <taxon>Dikarya</taxon>
        <taxon>Ascomycota</taxon>
        <taxon>Pezizomycotina</taxon>
        <taxon>Sordariomycetes</taxon>
        <taxon>Sordariomycetidae</taxon>
        <taxon>Sordariales</taxon>
        <taxon>Chaetomiaceae</taxon>
        <taxon>Thermochaetoides</taxon>
    </lineage>
</organism>
<proteinExistence type="predicted"/>
<evidence type="ECO:0000256" key="1">
    <source>
        <dbReference type="SAM" id="MobiDB-lite"/>
    </source>
</evidence>
<dbReference type="OMA" id="NCIWISS"/>
<accession>G0SFK4</accession>
<evidence type="ECO:0000259" key="2">
    <source>
        <dbReference type="Pfam" id="PF10056"/>
    </source>
</evidence>
<feature type="region of interest" description="Disordered" evidence="1">
    <location>
        <begin position="272"/>
        <end position="340"/>
    </location>
</feature>
<dbReference type="EMBL" id="GL988047">
    <property type="protein sequence ID" value="EGS17769.1"/>
    <property type="molecule type" value="Genomic_DNA"/>
</dbReference>
<dbReference type="Pfam" id="PF10056">
    <property type="entry name" value="DUF2293"/>
    <property type="match status" value="1"/>
</dbReference>
<dbReference type="GeneID" id="18261153"/>
<sequence length="340" mass="37996">MSTKEPSKKPAAPKSIPRTTSKATQKRPPKQPSPKPQPQQLDIPERSPSIPSSITSSPCLSITSSSIDSEAELIVHPSDPLPKGYSFVAKGDPYITKQCRERTHALGKALYVVVDPTISKTNTKGGKKRSNGKPCRSGREVLGIRCPKHVYTWAQSQALQTAHQRKEASKRREKENEGKWERVMRGVFPGMPKGETLKEIVAEVTRGAKGKGKGMNGKRMVEWVRLVVRGYVRKNYTEFVELVEGGMDVNAAKLVVEGRVRGILRVWEGRADEKVDKGSDEDEERGRSRERRGSWRVRPGDRGQKDVKESEEKGDKEEKESKEGRTESERKKDGKGCVVQ</sequence>
<evidence type="ECO:0000313" key="4">
    <source>
        <dbReference type="Proteomes" id="UP000008066"/>
    </source>
</evidence>
<dbReference type="HOGENOM" id="CLU_816368_0_0_1"/>
<gene>
    <name evidence="3" type="ORF">CTHT_0071150</name>
</gene>
<name>G0SFK4_CHATD</name>
<protein>
    <recommendedName>
        <fullName evidence="2">DUF2293 domain-containing protein</fullName>
    </recommendedName>
</protein>